<name>A0A5C5Y8S7_9PLAN</name>
<dbReference type="GO" id="GO:0015297">
    <property type="term" value="F:antiporter activity"/>
    <property type="evidence" value="ECO:0007669"/>
    <property type="project" value="InterPro"/>
</dbReference>
<gene>
    <name evidence="4" type="primary">norM</name>
    <name evidence="4" type="ORF">Pan14r_44030</name>
</gene>
<dbReference type="Pfam" id="PF01554">
    <property type="entry name" value="MatE"/>
    <property type="match status" value="2"/>
</dbReference>
<feature type="transmembrane region" description="Helical" evidence="3">
    <location>
        <begin position="174"/>
        <end position="196"/>
    </location>
</feature>
<evidence type="ECO:0000256" key="3">
    <source>
        <dbReference type="SAM" id="Phobius"/>
    </source>
</evidence>
<protein>
    <submittedName>
        <fullName evidence="4">Multidrug resistance protein NorM</fullName>
    </submittedName>
</protein>
<feature type="transmembrane region" description="Helical" evidence="3">
    <location>
        <begin position="480"/>
        <end position="498"/>
    </location>
</feature>
<feature type="transmembrane region" description="Helical" evidence="3">
    <location>
        <begin position="98"/>
        <end position="118"/>
    </location>
</feature>
<organism evidence="4 5">
    <name type="scientific">Crateriforma conspicua</name>
    <dbReference type="NCBI Taxonomy" id="2527996"/>
    <lineage>
        <taxon>Bacteria</taxon>
        <taxon>Pseudomonadati</taxon>
        <taxon>Planctomycetota</taxon>
        <taxon>Planctomycetia</taxon>
        <taxon>Planctomycetales</taxon>
        <taxon>Planctomycetaceae</taxon>
        <taxon>Crateriforma</taxon>
    </lineage>
</organism>
<proteinExistence type="predicted"/>
<dbReference type="GO" id="GO:0005886">
    <property type="term" value="C:plasma membrane"/>
    <property type="evidence" value="ECO:0007669"/>
    <property type="project" value="TreeGrafter"/>
</dbReference>
<feature type="transmembrane region" description="Helical" evidence="3">
    <location>
        <begin position="245"/>
        <end position="265"/>
    </location>
</feature>
<comment type="caution">
    <text evidence="4">The sequence shown here is derived from an EMBL/GenBank/DDBJ whole genome shotgun (WGS) entry which is preliminary data.</text>
</comment>
<feature type="region of interest" description="Disordered" evidence="2">
    <location>
        <begin position="11"/>
        <end position="34"/>
    </location>
</feature>
<dbReference type="GO" id="GO:0042910">
    <property type="term" value="F:xenobiotic transmembrane transporter activity"/>
    <property type="evidence" value="ECO:0007669"/>
    <property type="project" value="InterPro"/>
</dbReference>
<feature type="transmembrane region" description="Helical" evidence="3">
    <location>
        <begin position="404"/>
        <end position="425"/>
    </location>
</feature>
<feature type="transmembrane region" description="Helical" evidence="3">
    <location>
        <begin position="140"/>
        <end position="162"/>
    </location>
</feature>
<evidence type="ECO:0000256" key="1">
    <source>
        <dbReference type="ARBA" id="ARBA00022448"/>
    </source>
</evidence>
<dbReference type="PANTHER" id="PTHR43298:SF2">
    <property type="entry name" value="FMN_FAD EXPORTER YEEO-RELATED"/>
    <property type="match status" value="1"/>
</dbReference>
<keyword evidence="1" id="KW-0813">Transport</keyword>
<dbReference type="PANTHER" id="PTHR43298">
    <property type="entry name" value="MULTIDRUG RESISTANCE PROTEIN NORM-RELATED"/>
    <property type="match status" value="1"/>
</dbReference>
<reference evidence="4 5" key="1">
    <citation type="submission" date="2019-02" db="EMBL/GenBank/DDBJ databases">
        <title>Deep-cultivation of Planctomycetes and their phenomic and genomic characterization uncovers novel biology.</title>
        <authorList>
            <person name="Wiegand S."/>
            <person name="Jogler M."/>
            <person name="Boedeker C."/>
            <person name="Pinto D."/>
            <person name="Vollmers J."/>
            <person name="Rivas-Marin E."/>
            <person name="Kohn T."/>
            <person name="Peeters S.H."/>
            <person name="Heuer A."/>
            <person name="Rast P."/>
            <person name="Oberbeckmann S."/>
            <person name="Bunk B."/>
            <person name="Jeske O."/>
            <person name="Meyerdierks A."/>
            <person name="Storesund J.E."/>
            <person name="Kallscheuer N."/>
            <person name="Luecker S."/>
            <person name="Lage O.M."/>
            <person name="Pohl T."/>
            <person name="Merkel B.J."/>
            <person name="Hornburger P."/>
            <person name="Mueller R.-W."/>
            <person name="Bruemmer F."/>
            <person name="Labrenz M."/>
            <person name="Spormann A.M."/>
            <person name="Op Den Camp H."/>
            <person name="Overmann J."/>
            <person name="Amann R."/>
            <person name="Jetten M.S.M."/>
            <person name="Mascher T."/>
            <person name="Medema M.H."/>
            <person name="Devos D.P."/>
            <person name="Kaster A.-K."/>
            <person name="Ovreas L."/>
            <person name="Rohde M."/>
            <person name="Galperin M.Y."/>
            <person name="Jogler C."/>
        </authorList>
    </citation>
    <scope>NUCLEOTIDE SEQUENCE [LARGE SCALE GENOMIC DNA]</scope>
    <source>
        <strain evidence="4 5">Pan14r</strain>
    </source>
</reference>
<feature type="transmembrane region" description="Helical" evidence="3">
    <location>
        <begin position="372"/>
        <end position="392"/>
    </location>
</feature>
<dbReference type="EMBL" id="SJPL01000001">
    <property type="protein sequence ID" value="TWT72086.1"/>
    <property type="molecule type" value="Genomic_DNA"/>
</dbReference>
<evidence type="ECO:0000256" key="2">
    <source>
        <dbReference type="SAM" id="MobiDB-lite"/>
    </source>
</evidence>
<dbReference type="NCBIfam" id="TIGR00797">
    <property type="entry name" value="matE"/>
    <property type="match status" value="1"/>
</dbReference>
<sequence length="540" mass="57917">MGGAWSKVFGRHAGGTFDGVGAQNPGSRGGPESRFAIMTSMEKDAAVPTEFTDQVQQVHDSSELIDVVSPSGEVRSGDAAPDPGDPSTDTLGQAMAEVIRVAMPLMISTGTFSVVLFADRTFLLWYDGAAMSASMAAGNLFWTLICVPVGVSGMTGAVVSQYVGSRQREMIGRFLWQVVWFALATLPLFGLIGTLAPTLFSLTGQPAGLIELESAYLRLLMWGAGGIVLESGLSGFFAGTERTHVIMWASIASGVVNLVLDWMFIFGMNMGPLQIEAMGIIGAGWASLISFWFKGGLFAFLLARPKFQESYRILAGISFDPALIRKLLFFGLPSGLMSLTEAAGFTAIVLQIGQQGDLPLRATTMAINFNMIAYVPLVGVAIAASVLVGRHLTESGPSRAVKSVAGALSIGWIYSMVWAVLYLAFPDQLLALYRWGDASEDSMVAISLARNLLGFVAIYVIVDATQLIVAGSLRGAGDTWFVLLSGLFASIIACSIGIVFEPETGRLTWWWWVVTGWVFLLAASMVGRFLQGRWKSMRMV</sequence>
<feature type="transmembrane region" description="Helical" evidence="3">
    <location>
        <begin position="452"/>
        <end position="473"/>
    </location>
</feature>
<accession>A0A5C5Y8S7</accession>
<feature type="transmembrane region" description="Helical" evidence="3">
    <location>
        <begin position="277"/>
        <end position="303"/>
    </location>
</feature>
<evidence type="ECO:0000313" key="5">
    <source>
        <dbReference type="Proteomes" id="UP000317238"/>
    </source>
</evidence>
<keyword evidence="3" id="KW-1133">Transmembrane helix</keyword>
<feature type="transmembrane region" description="Helical" evidence="3">
    <location>
        <begin position="216"/>
        <end position="238"/>
    </location>
</feature>
<dbReference type="InterPro" id="IPR002528">
    <property type="entry name" value="MATE_fam"/>
</dbReference>
<feature type="transmembrane region" description="Helical" evidence="3">
    <location>
        <begin position="327"/>
        <end position="352"/>
    </location>
</feature>
<evidence type="ECO:0000313" key="4">
    <source>
        <dbReference type="EMBL" id="TWT72086.1"/>
    </source>
</evidence>
<keyword evidence="3" id="KW-0472">Membrane</keyword>
<dbReference type="InterPro" id="IPR050222">
    <property type="entry name" value="MATE_MdtK"/>
</dbReference>
<feature type="region of interest" description="Disordered" evidence="2">
    <location>
        <begin position="69"/>
        <end position="90"/>
    </location>
</feature>
<dbReference type="Proteomes" id="UP000317238">
    <property type="component" value="Unassembled WGS sequence"/>
</dbReference>
<feature type="transmembrane region" description="Helical" evidence="3">
    <location>
        <begin position="510"/>
        <end position="530"/>
    </location>
</feature>
<keyword evidence="3" id="KW-0812">Transmembrane</keyword>
<keyword evidence="5" id="KW-1185">Reference proteome</keyword>
<dbReference type="CDD" id="cd13133">
    <property type="entry name" value="MATE_like_7"/>
    <property type="match status" value="1"/>
</dbReference>
<dbReference type="AlphaFoldDB" id="A0A5C5Y8S7"/>